<feature type="compositionally biased region" description="Polar residues" evidence="1">
    <location>
        <begin position="106"/>
        <end position="119"/>
    </location>
</feature>
<feature type="chain" id="PRO_5016922402" evidence="2">
    <location>
        <begin position="24"/>
        <end position="182"/>
    </location>
</feature>
<evidence type="ECO:0000313" key="4">
    <source>
        <dbReference type="EMBL" id="AXK80092.1"/>
    </source>
</evidence>
<feature type="region of interest" description="Disordered" evidence="1">
    <location>
        <begin position="101"/>
        <end position="122"/>
    </location>
</feature>
<sequence length="182" mass="19823">MKPLAFVFVIAAASSAASSAAWAQEPPKAEDRAAIETCLKREADRPERCIGIVYQPCTDAPAEPNDAFPPGSTPGQERCAARERAVWQAMIDASLKALREGPAGQSPVQPYNRPPQTRLTHPVSGATLIDDMETAWETWRAKACDIEGLRYEGGTVARTIYATCSNRETARHALWLKAVEND</sequence>
<name>A0A345ZT45_9HYPH</name>
<dbReference type="Gene3D" id="1.20.1270.180">
    <property type="match status" value="1"/>
</dbReference>
<evidence type="ECO:0000259" key="3">
    <source>
        <dbReference type="Pfam" id="PF07007"/>
    </source>
</evidence>
<dbReference type="AlphaFoldDB" id="A0A345ZT45"/>
<dbReference type="OrthoDB" id="7340239at2"/>
<accession>A0A345ZT45</accession>
<dbReference type="EMBL" id="CP031417">
    <property type="protein sequence ID" value="AXK80092.1"/>
    <property type="molecule type" value="Genomic_DNA"/>
</dbReference>
<evidence type="ECO:0000313" key="5">
    <source>
        <dbReference type="Proteomes" id="UP000254889"/>
    </source>
</evidence>
<feature type="signal peptide" evidence="2">
    <location>
        <begin position="1"/>
        <end position="23"/>
    </location>
</feature>
<organism evidence="4 5">
    <name type="scientific">Pseudolabrys taiwanensis</name>
    <dbReference type="NCBI Taxonomy" id="331696"/>
    <lineage>
        <taxon>Bacteria</taxon>
        <taxon>Pseudomonadati</taxon>
        <taxon>Pseudomonadota</taxon>
        <taxon>Alphaproteobacteria</taxon>
        <taxon>Hyphomicrobiales</taxon>
        <taxon>Xanthobacteraceae</taxon>
        <taxon>Pseudolabrys</taxon>
    </lineage>
</organism>
<protein>
    <submittedName>
        <fullName evidence="4">DUF1311 domain-containing protein</fullName>
    </submittedName>
</protein>
<feature type="domain" description="Lysozyme inhibitor LprI-like N-terminal" evidence="3">
    <location>
        <begin position="73"/>
        <end position="176"/>
    </location>
</feature>
<evidence type="ECO:0000256" key="2">
    <source>
        <dbReference type="SAM" id="SignalP"/>
    </source>
</evidence>
<keyword evidence="5" id="KW-1185">Reference proteome</keyword>
<keyword evidence="2" id="KW-0732">Signal</keyword>
<reference evidence="4 5" key="1">
    <citation type="submission" date="2018-07" db="EMBL/GenBank/DDBJ databases">
        <authorList>
            <person name="Quirk P.G."/>
            <person name="Krulwich T.A."/>
        </authorList>
    </citation>
    <scope>NUCLEOTIDE SEQUENCE [LARGE SCALE GENOMIC DNA]</scope>
    <source>
        <strain evidence="4 5">CC-BB4</strain>
    </source>
</reference>
<dbReference type="RefSeq" id="WP_115689413.1">
    <property type="nucleotide sequence ID" value="NZ_CP031417.1"/>
</dbReference>
<dbReference type="Proteomes" id="UP000254889">
    <property type="component" value="Chromosome"/>
</dbReference>
<proteinExistence type="predicted"/>
<dbReference type="Pfam" id="PF07007">
    <property type="entry name" value="LprI"/>
    <property type="match status" value="1"/>
</dbReference>
<gene>
    <name evidence="4" type="ORF">DW352_05920</name>
</gene>
<evidence type="ECO:0000256" key="1">
    <source>
        <dbReference type="SAM" id="MobiDB-lite"/>
    </source>
</evidence>
<dbReference type="InterPro" id="IPR009739">
    <property type="entry name" value="LprI-like_N"/>
</dbReference>
<dbReference type="KEGG" id="ptaw:DW352_05920"/>